<dbReference type="PROSITE" id="PS50135">
    <property type="entry name" value="ZF_ZZ_2"/>
    <property type="match status" value="1"/>
</dbReference>
<dbReference type="Pfam" id="PF07910">
    <property type="entry name" value="Peptidase_C78"/>
    <property type="match status" value="2"/>
</dbReference>
<keyword evidence="2 5" id="KW-0863">Zinc-finger</keyword>
<evidence type="ECO:0000256" key="2">
    <source>
        <dbReference type="ARBA" id="ARBA00022771"/>
    </source>
</evidence>
<keyword evidence="3" id="KW-0378">Hydrolase</keyword>
<comment type="caution">
    <text evidence="7">The sequence shown here is derived from an EMBL/GenBank/DDBJ whole genome shotgun (WGS) entry which is preliminary data.</text>
</comment>
<evidence type="ECO:0000256" key="1">
    <source>
        <dbReference type="ARBA" id="ARBA00022723"/>
    </source>
</evidence>
<dbReference type="OrthoDB" id="288987at2759"/>
<evidence type="ECO:0000256" key="3">
    <source>
        <dbReference type="ARBA" id="ARBA00022801"/>
    </source>
</evidence>
<evidence type="ECO:0000313" key="7">
    <source>
        <dbReference type="EMBL" id="KAI5069708.1"/>
    </source>
</evidence>
<dbReference type="PANTHER" id="PTHR48153">
    <property type="entry name" value="UFM1-SPECIFIC PROTEASE 2"/>
    <property type="match status" value="1"/>
</dbReference>
<dbReference type="AlphaFoldDB" id="A0A9D4ULW5"/>
<gene>
    <name evidence="7" type="ORF">GOP47_0016009</name>
</gene>
<accession>A0A9D4ULW5</accession>
<evidence type="ECO:0000259" key="6">
    <source>
        <dbReference type="PROSITE" id="PS50135"/>
    </source>
</evidence>
<keyword evidence="1" id="KW-0479">Metal-binding</keyword>
<feature type="domain" description="ZZ-type" evidence="6">
    <location>
        <begin position="341"/>
        <end position="403"/>
    </location>
</feature>
<feature type="non-terminal residue" evidence="7">
    <location>
        <position position="540"/>
    </location>
</feature>
<dbReference type="InterPro" id="IPR000433">
    <property type="entry name" value="Znf_ZZ"/>
</dbReference>
<dbReference type="SMART" id="SM00291">
    <property type="entry name" value="ZnF_ZZ"/>
    <property type="match status" value="1"/>
</dbReference>
<evidence type="ECO:0000313" key="8">
    <source>
        <dbReference type="Proteomes" id="UP000886520"/>
    </source>
</evidence>
<dbReference type="GO" id="GO:0008270">
    <property type="term" value="F:zinc ion binding"/>
    <property type="evidence" value="ECO:0007669"/>
    <property type="project" value="UniProtKB-KW"/>
</dbReference>
<organism evidence="7 8">
    <name type="scientific">Adiantum capillus-veneris</name>
    <name type="common">Maidenhair fern</name>
    <dbReference type="NCBI Taxonomy" id="13818"/>
    <lineage>
        <taxon>Eukaryota</taxon>
        <taxon>Viridiplantae</taxon>
        <taxon>Streptophyta</taxon>
        <taxon>Embryophyta</taxon>
        <taxon>Tracheophyta</taxon>
        <taxon>Polypodiopsida</taxon>
        <taxon>Polypodiidae</taxon>
        <taxon>Polypodiales</taxon>
        <taxon>Pteridineae</taxon>
        <taxon>Pteridaceae</taxon>
        <taxon>Vittarioideae</taxon>
        <taxon>Adiantum</taxon>
    </lineage>
</organism>
<dbReference type="EMBL" id="JABFUD020000015">
    <property type="protein sequence ID" value="KAI5069708.1"/>
    <property type="molecule type" value="Genomic_DNA"/>
</dbReference>
<name>A0A9D4ULW5_ADICA</name>
<dbReference type="PANTHER" id="PTHR48153:SF4">
    <property type="entry name" value="UBIQUITIN CARBOXYL-TERMINAL HYDROLASE MUG105"/>
    <property type="match status" value="1"/>
</dbReference>
<proteinExistence type="predicted"/>
<keyword evidence="8" id="KW-1185">Reference proteome</keyword>
<dbReference type="Gene3D" id="3.30.60.90">
    <property type="match status" value="1"/>
</dbReference>
<reference evidence="7" key="1">
    <citation type="submission" date="2021-01" db="EMBL/GenBank/DDBJ databases">
        <title>Adiantum capillus-veneris genome.</title>
        <authorList>
            <person name="Fang Y."/>
            <person name="Liao Q."/>
        </authorList>
    </citation>
    <scope>NUCLEOTIDE SEQUENCE</scope>
    <source>
        <strain evidence="7">H3</strain>
        <tissue evidence="7">Leaf</tissue>
    </source>
</reference>
<dbReference type="SUPFAM" id="SSF57850">
    <property type="entry name" value="RING/U-box"/>
    <property type="match status" value="1"/>
</dbReference>
<evidence type="ECO:0000256" key="4">
    <source>
        <dbReference type="ARBA" id="ARBA00022833"/>
    </source>
</evidence>
<dbReference type="Gene3D" id="3.90.70.130">
    <property type="match status" value="2"/>
</dbReference>
<dbReference type="GO" id="GO:0019783">
    <property type="term" value="F:ubiquitin-like protein peptidase activity"/>
    <property type="evidence" value="ECO:0007669"/>
    <property type="project" value="TreeGrafter"/>
</dbReference>
<dbReference type="InterPro" id="IPR043145">
    <property type="entry name" value="Znf_ZZ_sf"/>
</dbReference>
<keyword evidence="4" id="KW-0862">Zinc</keyword>
<dbReference type="Proteomes" id="UP000886520">
    <property type="component" value="Chromosome 15"/>
</dbReference>
<sequence>GTTYLVVKLLPPSTSTLVQSMEEECPVCGRLIPVTGLERHVNSHLDEAESARDRALALELASSVSHSSSIQDKGSWNSSTVACSSCDELVAVKEWESHSLMHEIQAGQLNNYIQQEIEFNCEEGEAPIKKLRLENWASTSRRDSSYDGGRDIESLTSSQKRGSYIHVEEGIMNLIRDCLYSERQGPSCTVISAHVDHFETCKSEDIGWGCGWRNIQMLSSHLLTYRWAKKALFGGSGFVPDIPSLQEWLEFAWACGFDEPGAEFFQFRIHGSKEWIGTSECATLFRSFGLRARIVDFSAAGGNLRKKGQVTIDRWFQQQISRPDNAQREMLDELPVNKEIHQNVEGDGCGVYPITGVRFKSKKRENYDLCSSCIVSDAKADDCERVVSSKGTIAKQEVARDEDVTHDSLVKWVWNYFTDGIKDTTSKTYLDLFQGHVAASCRSPLYFQHQGHSRTIVGVQRRKKNAASKEEVFLLVLDPSNKTGELLHALRSRKNWQRMIKRGVHTLKKRSYQVCYVEPGVAEGEELKQLKILSSEQIFD</sequence>
<dbReference type="InterPro" id="IPR012462">
    <property type="entry name" value="UFSP1/2_DUB_cat"/>
</dbReference>
<protein>
    <recommendedName>
        <fullName evidence="6">ZZ-type domain-containing protein</fullName>
    </recommendedName>
</protein>
<dbReference type="Pfam" id="PF00569">
    <property type="entry name" value="ZZ"/>
    <property type="match status" value="1"/>
</dbReference>
<evidence type="ECO:0000256" key="5">
    <source>
        <dbReference type="PROSITE-ProRule" id="PRU00228"/>
    </source>
</evidence>